<evidence type="ECO:0000313" key="2">
    <source>
        <dbReference type="EMBL" id="AGK97947.1"/>
    </source>
</evidence>
<dbReference type="PATRIC" id="fig|86416.3.peg.3118"/>
<keyword evidence="1" id="KW-0472">Membrane</keyword>
<accession>R4K474</accession>
<dbReference type="RefSeq" id="WP_015616235.1">
    <property type="nucleotide sequence ID" value="NC_021182.1"/>
</dbReference>
<dbReference type="EMBL" id="CP003261">
    <property type="protein sequence ID" value="AGK97947.1"/>
    <property type="molecule type" value="Genomic_DNA"/>
</dbReference>
<gene>
    <name evidence="2" type="ORF">Clopa_3132</name>
</gene>
<feature type="transmembrane region" description="Helical" evidence="1">
    <location>
        <begin position="36"/>
        <end position="54"/>
    </location>
</feature>
<dbReference type="AlphaFoldDB" id="R4K474"/>
<keyword evidence="1" id="KW-1133">Transmembrane helix</keyword>
<dbReference type="HOGENOM" id="CLU_200311_1_0_9"/>
<dbReference type="Proteomes" id="UP000013523">
    <property type="component" value="Chromosome"/>
</dbReference>
<keyword evidence="1" id="KW-0812">Transmembrane</keyword>
<evidence type="ECO:0000313" key="3">
    <source>
        <dbReference type="Proteomes" id="UP000013523"/>
    </source>
</evidence>
<name>R4K474_CLOPA</name>
<organism evidence="2 3">
    <name type="scientific">Clostridium pasteurianum BC1</name>
    <dbReference type="NCBI Taxonomy" id="86416"/>
    <lineage>
        <taxon>Bacteria</taxon>
        <taxon>Bacillati</taxon>
        <taxon>Bacillota</taxon>
        <taxon>Clostridia</taxon>
        <taxon>Eubacteriales</taxon>
        <taxon>Clostridiaceae</taxon>
        <taxon>Clostridium</taxon>
    </lineage>
</organism>
<keyword evidence="3" id="KW-1185">Reference proteome</keyword>
<proteinExistence type="predicted"/>
<dbReference type="KEGG" id="cpas:Clopa_3132"/>
<evidence type="ECO:0000256" key="1">
    <source>
        <dbReference type="SAM" id="Phobius"/>
    </source>
</evidence>
<reference evidence="2 3" key="1">
    <citation type="submission" date="2012-01" db="EMBL/GenBank/DDBJ databases">
        <title>Complete sequence of chromosome of Clostridium pasteurianum BC1.</title>
        <authorList>
            <consortium name="US DOE Joint Genome Institute"/>
            <person name="Lucas S."/>
            <person name="Han J."/>
            <person name="Lapidus A."/>
            <person name="Cheng J.-F."/>
            <person name="Goodwin L."/>
            <person name="Pitluck S."/>
            <person name="Peters L."/>
            <person name="Mikhailova N."/>
            <person name="Teshima H."/>
            <person name="Detter J.C."/>
            <person name="Han C."/>
            <person name="Tapia R."/>
            <person name="Land M."/>
            <person name="Hauser L."/>
            <person name="Kyrpides N."/>
            <person name="Ivanova N."/>
            <person name="Pagani I."/>
            <person name="Dunn J."/>
            <person name="Taghavi S."/>
            <person name="Francis A."/>
            <person name="van der Lelie D."/>
            <person name="Woyke T."/>
        </authorList>
    </citation>
    <scope>NUCLEOTIDE SEQUENCE [LARGE SCALE GENOMIC DNA]</scope>
    <source>
        <strain evidence="2 3">BC1</strain>
    </source>
</reference>
<sequence length="73" mass="8221">MKRKPNKFLSIGLFIAGIALFLKNSSIPLPDFIDGLLLGSGIGLELIGIYSMNYDISKFRNYKRNLLNKCLNK</sequence>
<protein>
    <submittedName>
        <fullName evidence="2">Uncharacterized protein</fullName>
    </submittedName>
</protein>
<dbReference type="OrthoDB" id="1911165at2"/>